<accession>A0A0E9W8B2</accession>
<organism evidence="1">
    <name type="scientific">Anguilla anguilla</name>
    <name type="common">European freshwater eel</name>
    <name type="synonym">Muraena anguilla</name>
    <dbReference type="NCBI Taxonomy" id="7936"/>
    <lineage>
        <taxon>Eukaryota</taxon>
        <taxon>Metazoa</taxon>
        <taxon>Chordata</taxon>
        <taxon>Craniata</taxon>
        <taxon>Vertebrata</taxon>
        <taxon>Euteleostomi</taxon>
        <taxon>Actinopterygii</taxon>
        <taxon>Neopterygii</taxon>
        <taxon>Teleostei</taxon>
        <taxon>Anguilliformes</taxon>
        <taxon>Anguillidae</taxon>
        <taxon>Anguilla</taxon>
    </lineage>
</organism>
<protein>
    <submittedName>
        <fullName evidence="1">Uncharacterized protein</fullName>
    </submittedName>
</protein>
<reference evidence="1" key="2">
    <citation type="journal article" date="2015" name="Fish Shellfish Immunol.">
        <title>Early steps in the European eel (Anguilla anguilla)-Vibrio vulnificus interaction in the gills: Role of the RtxA13 toxin.</title>
        <authorList>
            <person name="Callol A."/>
            <person name="Pajuelo D."/>
            <person name="Ebbesson L."/>
            <person name="Teles M."/>
            <person name="MacKenzie S."/>
            <person name="Amaro C."/>
        </authorList>
    </citation>
    <scope>NUCLEOTIDE SEQUENCE</scope>
</reference>
<evidence type="ECO:0000313" key="1">
    <source>
        <dbReference type="EMBL" id="JAH86546.1"/>
    </source>
</evidence>
<dbReference type="AlphaFoldDB" id="A0A0E9W8B2"/>
<name>A0A0E9W8B2_ANGAN</name>
<dbReference type="EMBL" id="GBXM01022031">
    <property type="protein sequence ID" value="JAH86546.1"/>
    <property type="molecule type" value="Transcribed_RNA"/>
</dbReference>
<reference evidence="1" key="1">
    <citation type="submission" date="2014-11" db="EMBL/GenBank/DDBJ databases">
        <authorList>
            <person name="Amaro Gonzalez C."/>
        </authorList>
    </citation>
    <scope>NUCLEOTIDE SEQUENCE</scope>
</reference>
<proteinExistence type="predicted"/>
<sequence length="88" mass="9978">MPTLLRPLHLHSGRYPLLPFLVNKTPRYLKSSVCGICPPPPPLKGTSHYFYGERTMATDLEMLSLIPTTLHSAANHYSAHQRLQHDED</sequence>